<dbReference type="EMBL" id="JAOCZP010000001">
    <property type="protein sequence ID" value="MCT7373911.1"/>
    <property type="molecule type" value="Genomic_DNA"/>
</dbReference>
<evidence type="ECO:0000313" key="1">
    <source>
        <dbReference type="EMBL" id="MCT7373911.1"/>
    </source>
</evidence>
<reference evidence="1 2" key="1">
    <citation type="submission" date="2022-09" db="EMBL/GenBank/DDBJ databases">
        <title>Chelativorans salina sp. nov., a novel slightly halophilic bacterium isolated from a saline lake sediment enrichment.</title>
        <authorList>
            <person name="Gao L."/>
            <person name="Fang B.-Z."/>
            <person name="Li W.-J."/>
        </authorList>
    </citation>
    <scope>NUCLEOTIDE SEQUENCE [LARGE SCALE GENOMIC DNA]</scope>
    <source>
        <strain evidence="1 2">EGI FJ00035</strain>
    </source>
</reference>
<dbReference type="InterPro" id="IPR036388">
    <property type="entry name" value="WH-like_DNA-bd_sf"/>
</dbReference>
<dbReference type="SUPFAM" id="SSF46785">
    <property type="entry name" value="Winged helix' DNA-binding domain"/>
    <property type="match status" value="1"/>
</dbReference>
<proteinExistence type="predicted"/>
<dbReference type="Gene3D" id="1.10.10.10">
    <property type="entry name" value="Winged helix-like DNA-binding domain superfamily/Winged helix DNA-binding domain"/>
    <property type="match status" value="1"/>
</dbReference>
<dbReference type="Gene3D" id="2.30.130.30">
    <property type="entry name" value="Hypothetical protein"/>
    <property type="match status" value="1"/>
</dbReference>
<name>A0ABT2LH90_9HYPH</name>
<keyword evidence="2" id="KW-1185">Reference proteome</keyword>
<comment type="caution">
    <text evidence="1">The sequence shown here is derived from an EMBL/GenBank/DDBJ whole genome shotgun (WGS) entry which is preliminary data.</text>
</comment>
<dbReference type="Proteomes" id="UP001320831">
    <property type="component" value="Unassembled WGS sequence"/>
</dbReference>
<accession>A0ABT2LH90</accession>
<dbReference type="RefSeq" id="WP_260900248.1">
    <property type="nucleotide sequence ID" value="NZ_JAOCZP010000001.1"/>
</dbReference>
<protein>
    <submittedName>
        <fullName evidence="1">ASCH domain-containing protein</fullName>
    </submittedName>
</protein>
<organism evidence="1 2">
    <name type="scientific">Chelativorans salis</name>
    <dbReference type="NCBI Taxonomy" id="2978478"/>
    <lineage>
        <taxon>Bacteria</taxon>
        <taxon>Pseudomonadati</taxon>
        <taxon>Pseudomonadota</taxon>
        <taxon>Alphaproteobacteria</taxon>
        <taxon>Hyphomicrobiales</taxon>
        <taxon>Phyllobacteriaceae</taxon>
        <taxon>Chelativorans</taxon>
    </lineage>
</organism>
<dbReference type="InterPro" id="IPR036390">
    <property type="entry name" value="WH_DNA-bd_sf"/>
</dbReference>
<sequence length="195" mass="21496">MLFKRSVLEDIARGEVTLAFRRWKKPMVSPGTRLRTALGELLIGAVSPSVEAELDEEQARQAGFSSLAELRNDLRDGDGRQLYRIELRGLETDRRIALRNDTALSAQDTAALAAKLQRWDKASGRDGYHRQILEAIAAGPGSAAASLAEQLGVEKPKLKRDVRKLKELGLTESLEVGYRLSPRGAHFLDFSGEVS</sequence>
<gene>
    <name evidence="1" type="ORF">N5A92_02500</name>
</gene>
<evidence type="ECO:0000313" key="2">
    <source>
        <dbReference type="Proteomes" id="UP001320831"/>
    </source>
</evidence>